<comment type="caution">
    <text evidence="1">The sequence shown here is derived from an EMBL/GenBank/DDBJ whole genome shotgun (WGS) entry which is preliminary data.</text>
</comment>
<proteinExistence type="predicted"/>
<evidence type="ECO:0000313" key="2">
    <source>
        <dbReference type="Proteomes" id="UP001057452"/>
    </source>
</evidence>
<reference evidence="1" key="1">
    <citation type="submission" date="2022-05" db="EMBL/GenBank/DDBJ databases">
        <title>Chromosome-level genome of Chaenocephalus aceratus.</title>
        <authorList>
            <person name="Park H."/>
        </authorList>
    </citation>
    <scope>NUCLEOTIDE SEQUENCE</scope>
    <source>
        <strain evidence="1">KU_202001</strain>
    </source>
</reference>
<organism evidence="1 2">
    <name type="scientific">Chaenocephalus aceratus</name>
    <name type="common">Blackfin icefish</name>
    <name type="synonym">Chaenichthys aceratus</name>
    <dbReference type="NCBI Taxonomy" id="36190"/>
    <lineage>
        <taxon>Eukaryota</taxon>
        <taxon>Metazoa</taxon>
        <taxon>Chordata</taxon>
        <taxon>Craniata</taxon>
        <taxon>Vertebrata</taxon>
        <taxon>Euteleostomi</taxon>
        <taxon>Actinopterygii</taxon>
        <taxon>Neopterygii</taxon>
        <taxon>Teleostei</taxon>
        <taxon>Neoteleostei</taxon>
        <taxon>Acanthomorphata</taxon>
        <taxon>Eupercaria</taxon>
        <taxon>Perciformes</taxon>
        <taxon>Notothenioidei</taxon>
        <taxon>Channichthyidae</taxon>
        <taxon>Chaenocephalus</taxon>
    </lineage>
</organism>
<dbReference type="Proteomes" id="UP001057452">
    <property type="component" value="Chromosome 17"/>
</dbReference>
<dbReference type="EMBL" id="CM043801">
    <property type="protein sequence ID" value="KAI4810195.1"/>
    <property type="molecule type" value="Genomic_DNA"/>
</dbReference>
<gene>
    <name evidence="1" type="ORF">KUCAC02_019036</name>
</gene>
<keyword evidence="2" id="KW-1185">Reference proteome</keyword>
<name>A0ACB9WA99_CHAAC</name>
<protein>
    <submittedName>
        <fullName evidence="1">Uncharacterized protein</fullName>
    </submittedName>
</protein>
<sequence>MLSLRPQVHLQDFNLIKVLAVIELASTEDSNQVPTELRQRQELIMRNQMAMAPQILAQGSRGYRASRHSFEPRFMEREMVPPSEMVASEARQMHMGPHMGPSMPPPCNLDMVLCPPNPWKQFARRQEFIHKQNIARMEMNAILHQKELENAHQKGTIGN</sequence>
<accession>A0ACB9WA99</accession>
<evidence type="ECO:0000313" key="1">
    <source>
        <dbReference type="EMBL" id="KAI4810195.1"/>
    </source>
</evidence>